<dbReference type="Proteomes" id="UP000654670">
    <property type="component" value="Unassembled WGS sequence"/>
</dbReference>
<organism evidence="1 2">
    <name type="scientific">Sporolactobacillus putidus</name>
    <dbReference type="NCBI Taxonomy" id="492735"/>
    <lineage>
        <taxon>Bacteria</taxon>
        <taxon>Bacillati</taxon>
        <taxon>Bacillota</taxon>
        <taxon>Bacilli</taxon>
        <taxon>Bacillales</taxon>
        <taxon>Sporolactobacillaceae</taxon>
        <taxon>Sporolactobacillus</taxon>
    </lineage>
</organism>
<dbReference type="EMBL" id="BMOK01000007">
    <property type="protein sequence ID" value="GGL55777.1"/>
    <property type="molecule type" value="Genomic_DNA"/>
</dbReference>
<dbReference type="RefSeq" id="WP_188802946.1">
    <property type="nucleotide sequence ID" value="NZ_BMOK01000007.1"/>
</dbReference>
<evidence type="ECO:0000313" key="2">
    <source>
        <dbReference type="Proteomes" id="UP000654670"/>
    </source>
</evidence>
<reference evidence="1" key="1">
    <citation type="journal article" date="2014" name="Int. J. Syst. Evol. Microbiol.">
        <title>Complete genome sequence of Corynebacterium casei LMG S-19264T (=DSM 44701T), isolated from a smear-ripened cheese.</title>
        <authorList>
            <consortium name="US DOE Joint Genome Institute (JGI-PGF)"/>
            <person name="Walter F."/>
            <person name="Albersmeier A."/>
            <person name="Kalinowski J."/>
            <person name="Ruckert C."/>
        </authorList>
    </citation>
    <scope>NUCLEOTIDE SEQUENCE</scope>
    <source>
        <strain evidence="1">JCM 15325</strain>
    </source>
</reference>
<keyword evidence="2" id="KW-1185">Reference proteome</keyword>
<proteinExistence type="predicted"/>
<sequence length="82" mass="9694">MDEKTNEKLAKVKNTVVNNVSHTTKNNNLTHYRNNDKIRWTELRLKYLDSLLQINIEKSNINVDEDINKLINKLNESLIDEK</sequence>
<reference evidence="1" key="2">
    <citation type="submission" date="2020-09" db="EMBL/GenBank/DDBJ databases">
        <authorList>
            <person name="Sun Q."/>
            <person name="Ohkuma M."/>
        </authorList>
    </citation>
    <scope>NUCLEOTIDE SEQUENCE</scope>
    <source>
        <strain evidence="1">JCM 15325</strain>
    </source>
</reference>
<gene>
    <name evidence="1" type="ORF">GCM10007968_19840</name>
</gene>
<evidence type="ECO:0000313" key="1">
    <source>
        <dbReference type="EMBL" id="GGL55777.1"/>
    </source>
</evidence>
<comment type="caution">
    <text evidence="1">The sequence shown here is derived from an EMBL/GenBank/DDBJ whole genome shotgun (WGS) entry which is preliminary data.</text>
</comment>
<protein>
    <submittedName>
        <fullName evidence="1">Uncharacterized protein</fullName>
    </submittedName>
</protein>
<dbReference type="AlphaFoldDB" id="A0A917S3U2"/>
<name>A0A917S3U2_9BACL</name>
<accession>A0A917S3U2</accession>